<dbReference type="RefSeq" id="WP_199737411.1">
    <property type="nucleotide sequence ID" value="NZ_RHHM01000030.1"/>
</dbReference>
<dbReference type="InterPro" id="IPR001826">
    <property type="entry name" value="RHS"/>
</dbReference>
<evidence type="ECO:0000313" key="3">
    <source>
        <dbReference type="Proteomes" id="UP000279457"/>
    </source>
</evidence>
<dbReference type="Pfam" id="PF03527">
    <property type="entry name" value="RHS"/>
    <property type="match status" value="1"/>
</dbReference>
<dbReference type="EMBL" id="RHHM01000030">
    <property type="protein sequence ID" value="RQM36326.1"/>
    <property type="molecule type" value="Genomic_DNA"/>
</dbReference>
<proteinExistence type="predicted"/>
<organism evidence="2 3">
    <name type="scientific">Erwinia psidii</name>
    <dbReference type="NCBI Taxonomy" id="69224"/>
    <lineage>
        <taxon>Bacteria</taxon>
        <taxon>Pseudomonadati</taxon>
        <taxon>Pseudomonadota</taxon>
        <taxon>Gammaproteobacteria</taxon>
        <taxon>Enterobacterales</taxon>
        <taxon>Erwiniaceae</taxon>
        <taxon>Erwinia</taxon>
    </lineage>
</organism>
<sequence>EPEIYWYHCQPNGTPERLTDKAGRVCWQGHNGAWGKLLREERLNGPDDAQNLRMQGQYLDRKSYYFRK</sequence>
<feature type="domain" description="RHS protein conserved region" evidence="1">
    <location>
        <begin position="4"/>
        <end position="40"/>
    </location>
</feature>
<feature type="non-terminal residue" evidence="2">
    <location>
        <position position="1"/>
    </location>
</feature>
<protein>
    <recommendedName>
        <fullName evidence="1">RHS protein conserved region domain-containing protein</fullName>
    </recommendedName>
</protein>
<reference evidence="2 3" key="1">
    <citation type="submission" date="2018-10" db="EMBL/GenBank/DDBJ databases">
        <title>Draft genome sequence for the type isolate of Erwinia psidii, agent causal of bacterial blight in guava (Psidium guajava) and wilt and die-back of Eucalyptus spp.</title>
        <authorList>
            <person name="Hermenegildo P.S."/>
            <person name="Santos S.A."/>
            <person name="Guimaraes L.M.S."/>
            <person name="Vidigal P.M.P."/>
            <person name="Pereira I.C."/>
            <person name="Badel J.L."/>
            <person name="Alfenas-Zerbini P."/>
            <person name="Ferreira M.A.S.V."/>
            <person name="Alfenas A.C."/>
        </authorList>
    </citation>
    <scope>NUCLEOTIDE SEQUENCE [LARGE SCALE GENOMIC DNA]</scope>
    <source>
        <strain evidence="2 3">IBSBF 435</strain>
    </source>
</reference>
<evidence type="ECO:0000313" key="2">
    <source>
        <dbReference type="EMBL" id="RQM36326.1"/>
    </source>
</evidence>
<dbReference type="AlphaFoldDB" id="A0A3N6SFM1"/>
<keyword evidence="3" id="KW-1185">Reference proteome</keyword>
<evidence type="ECO:0000259" key="1">
    <source>
        <dbReference type="Pfam" id="PF03527"/>
    </source>
</evidence>
<dbReference type="Gene3D" id="2.180.10.10">
    <property type="entry name" value="RHS repeat-associated core"/>
    <property type="match status" value="1"/>
</dbReference>
<comment type="caution">
    <text evidence="2">The sequence shown here is derived from an EMBL/GenBank/DDBJ whole genome shotgun (WGS) entry which is preliminary data.</text>
</comment>
<name>A0A3N6SFM1_9GAMM</name>
<gene>
    <name evidence="2" type="ORF">EB241_21150</name>
</gene>
<accession>A0A3N6SFM1</accession>
<dbReference type="Proteomes" id="UP000279457">
    <property type="component" value="Unassembled WGS sequence"/>
</dbReference>